<evidence type="ECO:0000313" key="1">
    <source>
        <dbReference type="EMBL" id="ESA16722.1"/>
    </source>
</evidence>
<proteinExistence type="predicted"/>
<sequence length="102" mass="11930">MRIVKLESKQIPKILLIKTTAKLLMDIQFITDENFPNVRRKFNLAVFLFNYLHRLYFVIYKDNFSDLWSLSGGTQKLSPKRFPIQDQALGSPRVFPSEAPII</sequence>
<dbReference type="AlphaFoldDB" id="U9UAL6"/>
<accession>U9UAL6</accession>
<name>U9UAL6_RHIID</name>
<dbReference type="HOGENOM" id="CLU_2278911_0_0_1"/>
<gene>
    <name evidence="1" type="ORF">GLOINDRAFT_94281</name>
</gene>
<reference evidence="1" key="1">
    <citation type="submission" date="2013-07" db="EMBL/GenBank/DDBJ databases">
        <title>The genome of an arbuscular mycorrhizal fungus provides insights into the evolution of the oldest plant symbiosis.</title>
        <authorList>
            <consortium name="DOE Joint Genome Institute"/>
            <person name="Tisserant E."/>
            <person name="Malbreil M."/>
            <person name="Kuo A."/>
            <person name="Kohler A."/>
            <person name="Symeonidi A."/>
            <person name="Balestrini R."/>
            <person name="Charron P."/>
            <person name="Duensing N."/>
            <person name="Frei-dit-Frey N."/>
            <person name="Gianinazzi-Pearson V."/>
            <person name="Gilbert B."/>
            <person name="Handa Y."/>
            <person name="Hijri M."/>
            <person name="Kaul R."/>
            <person name="Kawaguchi M."/>
            <person name="Krajinski F."/>
            <person name="Lammers P."/>
            <person name="Lapierre D."/>
            <person name="Masclaux F.G."/>
            <person name="Murat C."/>
            <person name="Morin E."/>
            <person name="Ndikumana S."/>
            <person name="Pagni M."/>
            <person name="Petitpierre D."/>
            <person name="Requena N."/>
            <person name="Rosikiewicz P."/>
            <person name="Riley R."/>
            <person name="Saito K."/>
            <person name="San Clemente H."/>
            <person name="Shapiro H."/>
            <person name="van Tuinen D."/>
            <person name="Becard G."/>
            <person name="Bonfante P."/>
            <person name="Paszkowski U."/>
            <person name="Shachar-Hill Y."/>
            <person name="Young J.P."/>
            <person name="Sanders I.R."/>
            <person name="Henrissat B."/>
            <person name="Rensing S.A."/>
            <person name="Grigoriev I.V."/>
            <person name="Corradi N."/>
            <person name="Roux C."/>
            <person name="Martin F."/>
        </authorList>
    </citation>
    <scope>NUCLEOTIDE SEQUENCE</scope>
    <source>
        <strain evidence="1">DAOM 197198</strain>
    </source>
</reference>
<protein>
    <submittedName>
        <fullName evidence="1">Uncharacterized protein</fullName>
    </submittedName>
</protein>
<organism evidence="1">
    <name type="scientific">Rhizophagus irregularis (strain DAOM 181602 / DAOM 197198 / MUCL 43194)</name>
    <name type="common">Arbuscular mycorrhizal fungus</name>
    <name type="synonym">Glomus intraradices</name>
    <dbReference type="NCBI Taxonomy" id="747089"/>
    <lineage>
        <taxon>Eukaryota</taxon>
        <taxon>Fungi</taxon>
        <taxon>Fungi incertae sedis</taxon>
        <taxon>Mucoromycota</taxon>
        <taxon>Glomeromycotina</taxon>
        <taxon>Glomeromycetes</taxon>
        <taxon>Glomerales</taxon>
        <taxon>Glomeraceae</taxon>
        <taxon>Rhizophagus</taxon>
    </lineage>
</organism>
<dbReference type="EMBL" id="KI280825">
    <property type="protein sequence ID" value="ESA16722.1"/>
    <property type="molecule type" value="Genomic_DNA"/>
</dbReference>